<dbReference type="EMBL" id="JAGINW010000001">
    <property type="protein sequence ID" value="MBP2330624.1"/>
    <property type="molecule type" value="Genomic_DNA"/>
</dbReference>
<dbReference type="RefSeq" id="WP_209647236.1">
    <property type="nucleotide sequence ID" value="NZ_JAGINW010000001.1"/>
</dbReference>
<organism evidence="2 3">
    <name type="scientific">Kibdelosporangium banguiense</name>
    <dbReference type="NCBI Taxonomy" id="1365924"/>
    <lineage>
        <taxon>Bacteria</taxon>
        <taxon>Bacillati</taxon>
        <taxon>Actinomycetota</taxon>
        <taxon>Actinomycetes</taxon>
        <taxon>Pseudonocardiales</taxon>
        <taxon>Pseudonocardiaceae</taxon>
        <taxon>Kibdelosporangium</taxon>
    </lineage>
</organism>
<dbReference type="Gene3D" id="3.90.176.10">
    <property type="entry name" value="Toxin ADP-ribosyltransferase, Chain A, domain 1"/>
    <property type="match status" value="1"/>
</dbReference>
<evidence type="ECO:0000313" key="3">
    <source>
        <dbReference type="Proteomes" id="UP001519332"/>
    </source>
</evidence>
<dbReference type="Proteomes" id="UP001519332">
    <property type="component" value="Unassembled WGS sequence"/>
</dbReference>
<feature type="compositionally biased region" description="Low complexity" evidence="1">
    <location>
        <begin position="283"/>
        <end position="294"/>
    </location>
</feature>
<feature type="compositionally biased region" description="Basic and acidic residues" evidence="1">
    <location>
        <begin position="296"/>
        <end position="306"/>
    </location>
</feature>
<dbReference type="PROSITE" id="PS51996">
    <property type="entry name" value="TR_MART"/>
    <property type="match status" value="1"/>
</dbReference>
<feature type="region of interest" description="Disordered" evidence="1">
    <location>
        <begin position="1"/>
        <end position="23"/>
    </location>
</feature>
<sequence length="491" mass="53037">MCRPGGRRCPGGHSASRKAQAARQQLCRARKALARAEASNDQAAIDRARERVEDAQDTVTAERIIAGADTPDTPNQAGLYRAERQAVSGYTGGLSASINRYIQNGYQVDGYGADDKEYTREMRQTARALERAINRSTVDTPTTATRAIHAETADQVYGPVGSMVGQTVTEARCTSTTKGTTPLEGFGDVTVHYELAPGTKALDVNASGVAAKRDENELILGPHQPFHMTSDRIVNGRRVITMTNSSTPEPLRPDSAPHPGDVTRPMEPDNPTPGQQPAVPEFQQRWQQLTQQAQRNDTRDRARRQAENAVAPQNSATPDTDRTASPEKPASAPYTQRAGVWAETARNATTEHERRVAQAHADEWARIADQADQQARQPQPNLGFAVGNNTNVVTGNARVGSQHDVLNATVAITPAGITIQPINPDRAQQRAQRAAERARRASERAEQAATHADHDTGGTQAGATRNITIGNVQIQVGQHFGSVHINGRPVD</sequence>
<feature type="compositionally biased region" description="Low complexity" evidence="1">
    <location>
        <begin position="11"/>
        <end position="23"/>
    </location>
</feature>
<feature type="region of interest" description="Disordered" evidence="1">
    <location>
        <begin position="243"/>
        <end position="335"/>
    </location>
</feature>
<evidence type="ECO:0000313" key="2">
    <source>
        <dbReference type="EMBL" id="MBP2330624.1"/>
    </source>
</evidence>
<evidence type="ECO:0000256" key="1">
    <source>
        <dbReference type="SAM" id="MobiDB-lite"/>
    </source>
</evidence>
<protein>
    <recommendedName>
        <fullName evidence="4">ADP ribosyltransferase domain-containing protein</fullName>
    </recommendedName>
</protein>
<name>A0ABS4U351_9PSEU</name>
<accession>A0ABS4U351</accession>
<reference evidence="2 3" key="1">
    <citation type="submission" date="2021-03" db="EMBL/GenBank/DDBJ databases">
        <title>Sequencing the genomes of 1000 actinobacteria strains.</title>
        <authorList>
            <person name="Klenk H.-P."/>
        </authorList>
    </citation>
    <scope>NUCLEOTIDE SEQUENCE [LARGE SCALE GENOMIC DNA]</scope>
    <source>
        <strain evidence="2 3">DSM 46670</strain>
    </source>
</reference>
<proteinExistence type="predicted"/>
<keyword evidence="3" id="KW-1185">Reference proteome</keyword>
<comment type="caution">
    <text evidence="2">The sequence shown here is derived from an EMBL/GenBank/DDBJ whole genome shotgun (WGS) entry which is preliminary data.</text>
</comment>
<feature type="region of interest" description="Disordered" evidence="1">
    <location>
        <begin position="424"/>
        <end position="463"/>
    </location>
</feature>
<feature type="compositionally biased region" description="Basic and acidic residues" evidence="1">
    <location>
        <begin position="433"/>
        <end position="456"/>
    </location>
</feature>
<gene>
    <name evidence="2" type="ORF">JOF56_011009</name>
</gene>
<dbReference type="SUPFAM" id="SSF56399">
    <property type="entry name" value="ADP-ribosylation"/>
    <property type="match status" value="1"/>
</dbReference>
<evidence type="ECO:0008006" key="4">
    <source>
        <dbReference type="Google" id="ProtNLM"/>
    </source>
</evidence>